<dbReference type="GO" id="GO:0032259">
    <property type="term" value="P:methylation"/>
    <property type="evidence" value="ECO:0007669"/>
    <property type="project" value="UniProtKB-KW"/>
</dbReference>
<sequence>MAASPIVESRPERLDPRALDRAWARLAAQSAPPWLHGEIARRLAERLSIVKQVPHHVFDWWSELGAGAAQLAQAYPKATVTGVLRPEAATASAPAGSATIAATPAWRRWLGLGASGPRAIAQSAVPPAQAQLVWSNMSLHWAQDAPTLMREWQRALVVDGFLMFTTLGPGTLVALRDLYRTHGWGTPYAPWTDMHDLGDMLVEAGFADPVMDQETLRLTWSSPQAALEELRSLGANNDAARFAGLRTPRWRDRLLAALGAHVDAQGRVVLEFEIVYGHAFKPGPRAKLSEQTQVGLDDMKAMLSRGRQPR</sequence>
<dbReference type="InterPro" id="IPR050602">
    <property type="entry name" value="Malonyl-ACP_OMT"/>
</dbReference>
<gene>
    <name evidence="3" type="ORF">LPC04_22125</name>
</gene>
<proteinExistence type="predicted"/>
<keyword evidence="1" id="KW-0489">Methyltransferase</keyword>
<evidence type="ECO:0000256" key="1">
    <source>
        <dbReference type="ARBA" id="ARBA00022603"/>
    </source>
</evidence>
<dbReference type="InterPro" id="IPR029063">
    <property type="entry name" value="SAM-dependent_MTases_sf"/>
</dbReference>
<dbReference type="PANTHER" id="PTHR13090:SF1">
    <property type="entry name" value="ARGININE-HYDROXYLASE NDUFAF5, MITOCHONDRIAL"/>
    <property type="match status" value="1"/>
</dbReference>
<dbReference type="AlphaFoldDB" id="A0A9X2C417"/>
<evidence type="ECO:0000256" key="2">
    <source>
        <dbReference type="ARBA" id="ARBA00022679"/>
    </source>
</evidence>
<name>A0A9X2C417_9BURK</name>
<organism evidence="3 4">
    <name type="scientific">Scleromatobacter humisilvae</name>
    <dbReference type="NCBI Taxonomy" id="2897159"/>
    <lineage>
        <taxon>Bacteria</taxon>
        <taxon>Pseudomonadati</taxon>
        <taxon>Pseudomonadota</taxon>
        <taxon>Betaproteobacteria</taxon>
        <taxon>Burkholderiales</taxon>
        <taxon>Sphaerotilaceae</taxon>
        <taxon>Scleromatobacter</taxon>
    </lineage>
</organism>
<reference evidence="3" key="1">
    <citation type="submission" date="2021-11" db="EMBL/GenBank/DDBJ databases">
        <title>BS-T2-15 a new species belonging to the Comamonadaceae family isolated from the soil of a French oak forest.</title>
        <authorList>
            <person name="Mieszkin S."/>
            <person name="Alain K."/>
        </authorList>
    </citation>
    <scope>NUCLEOTIDE SEQUENCE</scope>
    <source>
        <strain evidence="3">BS-T2-15</strain>
    </source>
</reference>
<comment type="caution">
    <text evidence="3">The sequence shown here is derived from an EMBL/GenBank/DDBJ whole genome shotgun (WGS) entry which is preliminary data.</text>
</comment>
<evidence type="ECO:0000313" key="3">
    <source>
        <dbReference type="EMBL" id="MCK9688415.1"/>
    </source>
</evidence>
<dbReference type="RefSeq" id="WP_275684455.1">
    <property type="nucleotide sequence ID" value="NZ_JAJLJH010000008.1"/>
</dbReference>
<keyword evidence="4" id="KW-1185">Reference proteome</keyword>
<evidence type="ECO:0000313" key="4">
    <source>
        <dbReference type="Proteomes" id="UP001139353"/>
    </source>
</evidence>
<protein>
    <submittedName>
        <fullName evidence="3">Biotin synthase</fullName>
    </submittedName>
</protein>
<dbReference type="GO" id="GO:0008168">
    <property type="term" value="F:methyltransferase activity"/>
    <property type="evidence" value="ECO:0007669"/>
    <property type="project" value="UniProtKB-KW"/>
</dbReference>
<dbReference type="SUPFAM" id="SSF53335">
    <property type="entry name" value="S-adenosyl-L-methionine-dependent methyltransferases"/>
    <property type="match status" value="1"/>
</dbReference>
<dbReference type="PANTHER" id="PTHR13090">
    <property type="entry name" value="ARGININE-HYDROXYLASE NDUFAF5, MITOCHONDRIAL"/>
    <property type="match status" value="1"/>
</dbReference>
<dbReference type="Gene3D" id="3.40.50.150">
    <property type="entry name" value="Vaccinia Virus protein VP39"/>
    <property type="match status" value="1"/>
</dbReference>
<keyword evidence="2" id="KW-0808">Transferase</keyword>
<dbReference type="EMBL" id="JAJLJH010000008">
    <property type="protein sequence ID" value="MCK9688415.1"/>
    <property type="molecule type" value="Genomic_DNA"/>
</dbReference>
<accession>A0A9X2C417</accession>
<dbReference type="Proteomes" id="UP001139353">
    <property type="component" value="Unassembled WGS sequence"/>
</dbReference>